<proteinExistence type="predicted"/>
<feature type="non-terminal residue" evidence="1">
    <location>
        <position position="1"/>
    </location>
</feature>
<name>A0A1B7MDL7_9AGAM</name>
<dbReference type="OrthoDB" id="3181539at2759"/>
<organism evidence="1 2">
    <name type="scientific">Rhizopogon vinicolor AM-OR11-026</name>
    <dbReference type="NCBI Taxonomy" id="1314800"/>
    <lineage>
        <taxon>Eukaryota</taxon>
        <taxon>Fungi</taxon>
        <taxon>Dikarya</taxon>
        <taxon>Basidiomycota</taxon>
        <taxon>Agaricomycotina</taxon>
        <taxon>Agaricomycetes</taxon>
        <taxon>Agaricomycetidae</taxon>
        <taxon>Boletales</taxon>
        <taxon>Suillineae</taxon>
        <taxon>Rhizopogonaceae</taxon>
        <taxon>Rhizopogon</taxon>
    </lineage>
</organism>
<dbReference type="InParanoid" id="A0A1B7MDL7"/>
<protein>
    <submittedName>
        <fullName evidence="1">Uncharacterized protein</fullName>
    </submittedName>
</protein>
<evidence type="ECO:0000313" key="1">
    <source>
        <dbReference type="EMBL" id="OAX30684.1"/>
    </source>
</evidence>
<evidence type="ECO:0000313" key="2">
    <source>
        <dbReference type="Proteomes" id="UP000092154"/>
    </source>
</evidence>
<keyword evidence="2" id="KW-1185">Reference proteome</keyword>
<dbReference type="Proteomes" id="UP000092154">
    <property type="component" value="Unassembled WGS sequence"/>
</dbReference>
<sequence length="76" mass="8749">NLGEYHSIKQIWTAWHEGTIFDGVGQIPPLQLIKHEWGRNEGSLNEQGCCRTWRPHNDNDVCPSTDHCRFPSMLSC</sequence>
<reference evidence="1 2" key="1">
    <citation type="submission" date="2016-06" db="EMBL/GenBank/DDBJ databases">
        <title>Comparative genomics of the ectomycorrhizal sister species Rhizopogon vinicolor and Rhizopogon vesiculosus (Basidiomycota: Boletales) reveals a divergence of the mating type B locus.</title>
        <authorList>
            <consortium name="DOE Joint Genome Institute"/>
            <person name="Mujic A.B."/>
            <person name="Kuo A."/>
            <person name="Tritt A."/>
            <person name="Lipzen A."/>
            <person name="Chen C."/>
            <person name="Johnson J."/>
            <person name="Sharma A."/>
            <person name="Barry K."/>
            <person name="Grigoriev I.V."/>
            <person name="Spatafora J.W."/>
        </authorList>
    </citation>
    <scope>NUCLEOTIDE SEQUENCE [LARGE SCALE GENOMIC DNA]</scope>
    <source>
        <strain evidence="1 2">AM-OR11-026</strain>
    </source>
</reference>
<gene>
    <name evidence="1" type="ORF">K503DRAFT_704944</name>
</gene>
<accession>A0A1B7MDL7</accession>
<dbReference type="EMBL" id="KV450078">
    <property type="protein sequence ID" value="OAX30684.1"/>
    <property type="molecule type" value="Genomic_DNA"/>
</dbReference>
<dbReference type="AlphaFoldDB" id="A0A1B7MDL7"/>